<organism evidence="1 2">
    <name type="scientific">Parasitella parasitica</name>
    <dbReference type="NCBI Taxonomy" id="35722"/>
    <lineage>
        <taxon>Eukaryota</taxon>
        <taxon>Fungi</taxon>
        <taxon>Fungi incertae sedis</taxon>
        <taxon>Mucoromycota</taxon>
        <taxon>Mucoromycotina</taxon>
        <taxon>Mucoromycetes</taxon>
        <taxon>Mucorales</taxon>
        <taxon>Mucorineae</taxon>
        <taxon>Mucoraceae</taxon>
        <taxon>Parasitella</taxon>
    </lineage>
</organism>
<accession>A0A0B7MWC8</accession>
<dbReference type="Proteomes" id="UP000054107">
    <property type="component" value="Unassembled WGS sequence"/>
</dbReference>
<keyword evidence="2" id="KW-1185">Reference proteome</keyword>
<sequence length="178" mass="19802">MSPSSASVKPASLDPKYILSDLFTWQPDLVILDGVTRRENLSRALKRVDYHGIRPCLISSPPLQMFSEPIAFNLVLSYSHYYSMPHSDVATSGLPDCSHGIVSNFSRSSVSTSRLTLGALRRYWHPSRETITSRMGPPLNLPAHLRCCLYRTSPPSSLAVWTALTSFCSPDMVELDDD</sequence>
<evidence type="ECO:0000313" key="1">
    <source>
        <dbReference type="EMBL" id="CEP10371.1"/>
    </source>
</evidence>
<name>A0A0B7MWC8_9FUNG</name>
<protein>
    <submittedName>
        <fullName evidence="1">Uncharacterized protein</fullName>
    </submittedName>
</protein>
<dbReference type="AlphaFoldDB" id="A0A0B7MWC8"/>
<proteinExistence type="predicted"/>
<reference evidence="1 2" key="1">
    <citation type="submission" date="2014-09" db="EMBL/GenBank/DDBJ databases">
        <authorList>
            <person name="Ellenberger Sabrina"/>
        </authorList>
    </citation>
    <scope>NUCLEOTIDE SEQUENCE [LARGE SCALE GENOMIC DNA]</scope>
    <source>
        <strain evidence="1 2">CBS 412.66</strain>
    </source>
</reference>
<dbReference type="EMBL" id="LN723911">
    <property type="protein sequence ID" value="CEP10371.1"/>
    <property type="molecule type" value="Genomic_DNA"/>
</dbReference>
<evidence type="ECO:0000313" key="2">
    <source>
        <dbReference type="Proteomes" id="UP000054107"/>
    </source>
</evidence>
<gene>
    <name evidence="1" type="primary">PARPA_04043.1 scaffold 11067</name>
</gene>